<dbReference type="FunFam" id="1.20.58.340:FF:000005">
    <property type="entry name" value="Inner membrane magnesium transporter MRS2"/>
    <property type="match status" value="1"/>
</dbReference>
<evidence type="ECO:0000256" key="13">
    <source>
        <dbReference type="ARBA" id="ARBA00046701"/>
    </source>
</evidence>
<name>A0AAD5WMJ8_9PEZI</name>
<accession>A0AAD5WMJ8</accession>
<keyword evidence="17" id="KW-1185">Reference proteome</keyword>
<dbReference type="CDD" id="cd12823">
    <property type="entry name" value="Mrs2_Mfm1p-like"/>
    <property type="match status" value="1"/>
</dbReference>
<comment type="function">
    <text evidence="12">High-conductance magnesium-selective channel that mediates the influx of magnesium into the mitochondrial matrix. Essential for the splicing of mRNA group II introns in mitochondria by affecting mitochondrial magnesium concentrations, which are critical for group II intron splicing. It also suppresses a variety of mitochondrial intron mutations and its absence may disturb the assembly of mitochondrial membrane complexes.</text>
</comment>
<feature type="region of interest" description="Disordered" evidence="15">
    <location>
        <begin position="60"/>
        <end position="127"/>
    </location>
</feature>
<keyword evidence="8" id="KW-1133">Transmembrane helix</keyword>
<gene>
    <name evidence="16" type="ORF">MKZ38_001584</name>
</gene>
<feature type="compositionally biased region" description="Pro residues" evidence="15">
    <location>
        <begin position="93"/>
        <end position="108"/>
    </location>
</feature>
<dbReference type="Proteomes" id="UP001201980">
    <property type="component" value="Unassembled WGS sequence"/>
</dbReference>
<dbReference type="InterPro" id="IPR039204">
    <property type="entry name" value="MRS2-like"/>
</dbReference>
<dbReference type="GO" id="GO:0005743">
    <property type="term" value="C:mitochondrial inner membrane"/>
    <property type="evidence" value="ECO:0007669"/>
    <property type="project" value="UniProtKB-SubCell"/>
</dbReference>
<keyword evidence="11" id="KW-0472">Membrane</keyword>
<dbReference type="FunFam" id="2.40.128.330:FF:000002">
    <property type="entry name" value="Inner membrane magnesium transporter mrs2"/>
    <property type="match status" value="1"/>
</dbReference>
<evidence type="ECO:0000256" key="7">
    <source>
        <dbReference type="ARBA" id="ARBA00022946"/>
    </source>
</evidence>
<protein>
    <recommendedName>
        <fullName evidence="14">Magnesium transporter</fullName>
    </recommendedName>
</protein>
<organism evidence="16 17">
    <name type="scientific">Zalerion maritima</name>
    <dbReference type="NCBI Taxonomy" id="339359"/>
    <lineage>
        <taxon>Eukaryota</taxon>
        <taxon>Fungi</taxon>
        <taxon>Dikarya</taxon>
        <taxon>Ascomycota</taxon>
        <taxon>Pezizomycotina</taxon>
        <taxon>Sordariomycetes</taxon>
        <taxon>Lulworthiomycetidae</taxon>
        <taxon>Lulworthiales</taxon>
        <taxon>Lulworthiaceae</taxon>
        <taxon>Zalerion</taxon>
    </lineage>
</organism>
<evidence type="ECO:0000256" key="8">
    <source>
        <dbReference type="ARBA" id="ARBA00022989"/>
    </source>
</evidence>
<feature type="compositionally biased region" description="Low complexity" evidence="15">
    <location>
        <begin position="270"/>
        <end position="294"/>
    </location>
</feature>
<dbReference type="AlphaFoldDB" id="A0AAD5WMJ8"/>
<evidence type="ECO:0000256" key="12">
    <source>
        <dbReference type="ARBA" id="ARBA00046105"/>
    </source>
</evidence>
<dbReference type="PANTHER" id="PTHR13890:SF0">
    <property type="entry name" value="MAGNESIUM TRANSPORTER MRS2 HOMOLOG, MITOCHONDRIAL"/>
    <property type="match status" value="1"/>
</dbReference>
<dbReference type="EMBL" id="JAKWBI020001449">
    <property type="protein sequence ID" value="KAJ2890621.1"/>
    <property type="molecule type" value="Genomic_DNA"/>
</dbReference>
<comment type="caution">
    <text evidence="16">The sequence shown here is derived from an EMBL/GenBank/DDBJ whole genome shotgun (WGS) entry which is preliminary data.</text>
</comment>
<evidence type="ECO:0000313" key="16">
    <source>
        <dbReference type="EMBL" id="KAJ2890621.1"/>
    </source>
</evidence>
<feature type="compositionally biased region" description="Low complexity" evidence="15">
    <location>
        <begin position="82"/>
        <end position="92"/>
    </location>
</feature>
<evidence type="ECO:0000256" key="15">
    <source>
        <dbReference type="SAM" id="MobiDB-lite"/>
    </source>
</evidence>
<keyword evidence="9 14" id="KW-0406">Ion transport</keyword>
<keyword evidence="10" id="KW-0496">Mitochondrion</keyword>
<dbReference type="Gene3D" id="2.40.128.330">
    <property type="match status" value="1"/>
</dbReference>
<sequence length="476" mass="53243">MSSSLRFPVPSRSLLQYLRRSEPLFSSLLVVEKSRPPRPCRSRGVVTIRGVRSPKCQAVHRISTNIRSHSTNPPKSPARSITTTTPRLLAAPPSYPPPPRPPPPPPLGSSPTADATSPEYTSKQQPLKLTWKQRLFGGYYPSSPEDPEDPDSDEYSVFNTRRTLTAKAALEPRLRCTEVDDSGHVILVDGEFKKSELIAKYGLLPRDLRKIDSSNLPHILVRPSAILLNLLHLKVLIKHDRVLLFDVYGSKTSYPQSSFMYDLQGKLQQGLGQQQQQQQQQQKEGQNQAAGAQGQKDDGPAITQHQAQFSPQSQSQSQSTTHKTVMHLPLSSSSSSSTTSSTALPYEFRALEAVLLSVCSELEADFETVRDPVIRILSELEDDIDRHKLRVLLILSKRVSTFEQKAKLVRDAIEELLEADDDLAAMYLTEKAHDLVRGEDDHTEVEMLLESYHKLCDEIVQESGNLVNSIRNTEEM</sequence>
<feature type="region of interest" description="Disordered" evidence="15">
    <location>
        <begin position="270"/>
        <end position="339"/>
    </location>
</feature>
<evidence type="ECO:0000256" key="9">
    <source>
        <dbReference type="ARBA" id="ARBA00023065"/>
    </source>
</evidence>
<comment type="subcellular location">
    <subcellularLocation>
        <location evidence="1 14">Mitochondrion inner membrane</location>
        <topology evidence="1 14">Multi-pass membrane protein</topology>
    </subcellularLocation>
</comment>
<feature type="compositionally biased region" description="Polar residues" evidence="15">
    <location>
        <begin position="112"/>
        <end position="127"/>
    </location>
</feature>
<evidence type="ECO:0000256" key="11">
    <source>
        <dbReference type="ARBA" id="ARBA00023136"/>
    </source>
</evidence>
<dbReference type="GO" id="GO:0045016">
    <property type="term" value="P:mitochondrial magnesium ion transmembrane transport"/>
    <property type="evidence" value="ECO:0007669"/>
    <property type="project" value="UniProtKB-ARBA"/>
</dbReference>
<evidence type="ECO:0000256" key="2">
    <source>
        <dbReference type="ARBA" id="ARBA00009765"/>
    </source>
</evidence>
<comment type="similarity">
    <text evidence="2 14">Belongs to the CorA metal ion transporter (MIT) (TC 1.A.35) family.</text>
</comment>
<dbReference type="Pfam" id="PF22099">
    <property type="entry name" value="MRS2-like"/>
    <property type="match status" value="2"/>
</dbReference>
<dbReference type="Gene3D" id="1.20.58.340">
    <property type="entry name" value="Magnesium transport protein CorA, transmembrane region"/>
    <property type="match status" value="1"/>
</dbReference>
<keyword evidence="5 14" id="KW-0999">Mitochondrion inner membrane</keyword>
<evidence type="ECO:0000256" key="14">
    <source>
        <dbReference type="RuleBase" id="RU366042"/>
    </source>
</evidence>
<comment type="subunit">
    <text evidence="13">Homopentamer. Forms homooligomers. Interacts with MFM1.</text>
</comment>
<evidence type="ECO:0000256" key="5">
    <source>
        <dbReference type="ARBA" id="ARBA00022792"/>
    </source>
</evidence>
<keyword evidence="6 14" id="KW-0460">Magnesium</keyword>
<evidence type="ECO:0000256" key="3">
    <source>
        <dbReference type="ARBA" id="ARBA00022448"/>
    </source>
</evidence>
<evidence type="ECO:0000256" key="10">
    <source>
        <dbReference type="ARBA" id="ARBA00023128"/>
    </source>
</evidence>
<keyword evidence="3 14" id="KW-0813">Transport</keyword>
<evidence type="ECO:0000256" key="6">
    <source>
        <dbReference type="ARBA" id="ARBA00022842"/>
    </source>
</evidence>
<proteinExistence type="inferred from homology"/>
<dbReference type="PANTHER" id="PTHR13890">
    <property type="entry name" value="RNA SPLICING PROTEIN MRS2, MITOCHONDRIAL"/>
    <property type="match status" value="1"/>
</dbReference>
<evidence type="ECO:0000256" key="4">
    <source>
        <dbReference type="ARBA" id="ARBA00022692"/>
    </source>
</evidence>
<dbReference type="GO" id="GO:0015095">
    <property type="term" value="F:magnesium ion transmembrane transporter activity"/>
    <property type="evidence" value="ECO:0007669"/>
    <property type="project" value="UniProtKB-ARBA"/>
</dbReference>
<feature type="compositionally biased region" description="Polar residues" evidence="15">
    <location>
        <begin position="62"/>
        <end position="73"/>
    </location>
</feature>
<evidence type="ECO:0000313" key="17">
    <source>
        <dbReference type="Proteomes" id="UP001201980"/>
    </source>
</evidence>
<keyword evidence="7" id="KW-0809">Transit peptide</keyword>
<keyword evidence="4" id="KW-0812">Transmembrane</keyword>
<feature type="compositionally biased region" description="Low complexity" evidence="15">
    <location>
        <begin position="304"/>
        <end position="319"/>
    </location>
</feature>
<reference evidence="16" key="1">
    <citation type="submission" date="2022-07" db="EMBL/GenBank/DDBJ databases">
        <title>Draft genome sequence of Zalerion maritima ATCC 34329, a (micro)plastics degrading marine fungus.</title>
        <authorList>
            <person name="Paco A."/>
            <person name="Goncalves M.F.M."/>
            <person name="Rocha-Santos T.A.P."/>
            <person name="Alves A."/>
        </authorList>
    </citation>
    <scope>NUCLEOTIDE SEQUENCE</scope>
    <source>
        <strain evidence="16">ATCC 34329</strain>
    </source>
</reference>
<evidence type="ECO:0000256" key="1">
    <source>
        <dbReference type="ARBA" id="ARBA00004448"/>
    </source>
</evidence>